<evidence type="ECO:0000256" key="1">
    <source>
        <dbReference type="SAM" id="MobiDB-lite"/>
    </source>
</evidence>
<evidence type="ECO:0000313" key="3">
    <source>
        <dbReference type="Proteomes" id="UP001215280"/>
    </source>
</evidence>
<feature type="region of interest" description="Disordered" evidence="1">
    <location>
        <begin position="509"/>
        <end position="529"/>
    </location>
</feature>
<feature type="region of interest" description="Disordered" evidence="1">
    <location>
        <begin position="1"/>
        <end position="78"/>
    </location>
</feature>
<accession>A0AAD7K0Z6</accession>
<gene>
    <name evidence="2" type="ORF">DFH07DRAFT_936977</name>
</gene>
<comment type="caution">
    <text evidence="2">The sequence shown here is derived from an EMBL/GenBank/DDBJ whole genome shotgun (WGS) entry which is preliminary data.</text>
</comment>
<name>A0AAD7K0Z6_9AGAR</name>
<proteinExistence type="predicted"/>
<dbReference type="AlphaFoldDB" id="A0AAD7K0Z6"/>
<feature type="compositionally biased region" description="Basic and acidic residues" evidence="1">
    <location>
        <begin position="511"/>
        <end position="521"/>
    </location>
</feature>
<evidence type="ECO:0000313" key="2">
    <source>
        <dbReference type="EMBL" id="KAJ7776042.1"/>
    </source>
</evidence>
<dbReference type="EMBL" id="JARJLG010000013">
    <property type="protein sequence ID" value="KAJ7776042.1"/>
    <property type="molecule type" value="Genomic_DNA"/>
</dbReference>
<organism evidence="2 3">
    <name type="scientific">Mycena maculata</name>
    <dbReference type="NCBI Taxonomy" id="230809"/>
    <lineage>
        <taxon>Eukaryota</taxon>
        <taxon>Fungi</taxon>
        <taxon>Dikarya</taxon>
        <taxon>Basidiomycota</taxon>
        <taxon>Agaricomycotina</taxon>
        <taxon>Agaricomycetes</taxon>
        <taxon>Agaricomycetidae</taxon>
        <taxon>Agaricales</taxon>
        <taxon>Marasmiineae</taxon>
        <taxon>Mycenaceae</taxon>
        <taxon>Mycena</taxon>
    </lineage>
</organism>
<keyword evidence="3" id="KW-1185">Reference proteome</keyword>
<sequence length="1242" mass="138335">MPHPQYDTIYRRNSTSSECDIGSPTPSDQELSSLFRQNLQFPTESSASDQSPQHRGSATRKASRSPAPPVIARMPLRLPSPEHPMLPSDWWHHDTNLRIVNGTGDIWSGDRVPFFPDHGRCTAGISMKLARLGTGMLHRRTPLSAFLHPVLFSVSQPMLSIQWPGYESISDHGLRPLHIKRPLHLHPTMSLAELGTKLADYFFEFSENYSEHCNPHNARSILLGPLGVTFNRLRMIKLWTADSGIHWNVEVAIVDDYRKSIQKTTTCYHKMAVSLPDEIISEILTPVLRVPDERFRDTSTQTSLFATYEESTSAILVVCKAWLRVSTPLLHHIVVLRSKAQAKALDAALKKNPDLGRLIKKLRVEGGFGTPMHGILKSAPNISDIFLSLHVHASDSTSGLVLGLPLINPRRVIIWDDTENLLKNKQVGQLIPALEACSNKWCNMTTVVFPYDEDEEMRHDFMMAMCSAPSVIEVSFPVNFISNILGHHIHEIAKNPSIQTIEIRAASPATRTEKRLTRPEHSQLMPKLPFTDTRLDPPATKPPPTPAVLLPVNPSFRPMSSTPQAIVDLVWKRVIFFAMNLDDRSPPSRVYVLRRRSQSENINRVALPYLYQYPVLINTSTAKAFQRKLATDPSLGLLMDELTTDGLSSLTPTDEIQTAIFAHTPHLTRLITLNVNAIQMDWSVFRALAETAGASLLDLSVNIVPQNGAMAVPDPGVLCRFTALRSLVWYSSIEFSSTDGVSAALSALEVLHVESGSLYPLLTAMGLPSIRRANLTRSGDSDPYSFLARHGSKIRELTIFRPTFNRLVALCPNLCSIDIDIGRNHPEPNPFKVFAESLSYPPQHHTLATIALTKLTQFVFSVRLSNLLMIKSPRNRKVDEDAGWDMIFTALQPSHFPALHELQIRTCEWPAPTDAVAAQSVWVKRAERLFEHGIKLTDKVQISMSHTSTTPATPLFSPRVPFDDLGTDVVLRSSDGIESSTSTDMFTLPQPDSAPNIPILLTSESAVLLDRALRFWYPGAEPVSGETLDHLRETLEVLLPKYDMQFVVPLAKTRLRGHLEEDPVAVFAIACRHEWKDLALEAAKNSLRLPIRAFNSPSPASLNYITAGTYHTLLVYHAECTNVATSTISSLDQWQDVSIPGYDCEVDSDICPAEIWQTPSLGMTVCAWFAAYLRFLMTIVAASPIARLDGPDTLDVVTQAMGDCETCRFEGTIQLVKFTAALKENIDQAIGLILRVELKLIF</sequence>
<feature type="compositionally biased region" description="Polar residues" evidence="1">
    <location>
        <begin position="11"/>
        <end position="56"/>
    </location>
</feature>
<reference evidence="2" key="1">
    <citation type="submission" date="2023-03" db="EMBL/GenBank/DDBJ databases">
        <title>Massive genome expansion in bonnet fungi (Mycena s.s.) driven by repeated elements and novel gene families across ecological guilds.</title>
        <authorList>
            <consortium name="Lawrence Berkeley National Laboratory"/>
            <person name="Harder C.B."/>
            <person name="Miyauchi S."/>
            <person name="Viragh M."/>
            <person name="Kuo A."/>
            <person name="Thoen E."/>
            <person name="Andreopoulos B."/>
            <person name="Lu D."/>
            <person name="Skrede I."/>
            <person name="Drula E."/>
            <person name="Henrissat B."/>
            <person name="Morin E."/>
            <person name="Kohler A."/>
            <person name="Barry K."/>
            <person name="LaButti K."/>
            <person name="Morin E."/>
            <person name="Salamov A."/>
            <person name="Lipzen A."/>
            <person name="Mereny Z."/>
            <person name="Hegedus B."/>
            <person name="Baldrian P."/>
            <person name="Stursova M."/>
            <person name="Weitz H."/>
            <person name="Taylor A."/>
            <person name="Grigoriev I.V."/>
            <person name="Nagy L.G."/>
            <person name="Martin F."/>
            <person name="Kauserud H."/>
        </authorList>
    </citation>
    <scope>NUCLEOTIDE SEQUENCE</scope>
    <source>
        <strain evidence="2">CBHHK188m</strain>
    </source>
</reference>
<dbReference type="Proteomes" id="UP001215280">
    <property type="component" value="Unassembled WGS sequence"/>
</dbReference>
<protein>
    <submittedName>
        <fullName evidence="2">Uncharacterized protein</fullName>
    </submittedName>
</protein>